<reference evidence="3 4" key="1">
    <citation type="submission" date="2019-04" db="EMBL/GenBank/DDBJ databases">
        <title>Fungal friends and foes A comparative genomics study of 23 Aspergillus species from section Flavi.</title>
        <authorList>
            <consortium name="DOE Joint Genome Institute"/>
            <person name="Kjaerbolling I."/>
            <person name="Vesth T.C."/>
            <person name="Frisvad J.C."/>
            <person name="Nybo J.L."/>
            <person name="Theobald S."/>
            <person name="Kildgaard S."/>
            <person name="Petersen T.I."/>
            <person name="Kuo A."/>
            <person name="Sato A."/>
            <person name="Lyhne E.K."/>
            <person name="Kogle M.E."/>
            <person name="Wiebenga A."/>
            <person name="Kun R.S."/>
            <person name="Lubbers R.J."/>
            <person name="Makela M.R."/>
            <person name="Barry K."/>
            <person name="Chovatia M."/>
            <person name="Clum A."/>
            <person name="Daum C."/>
            <person name="Haridas S."/>
            <person name="He G."/>
            <person name="LaButti K."/>
            <person name="Lipzen A."/>
            <person name="Mondo S."/>
            <person name="Pangilinan J."/>
            <person name="Riley R."/>
            <person name="Salamov A."/>
            <person name="Simmons B.A."/>
            <person name="Magnuson J.K."/>
            <person name="Henrissat B."/>
            <person name="Mortensen U.H."/>
            <person name="Larsen T.O."/>
            <person name="De vries R.P."/>
            <person name="Grigoriev I.V."/>
            <person name="Machida M."/>
            <person name="Baker S.E."/>
            <person name="Andersen M.R."/>
        </authorList>
    </citation>
    <scope>NUCLEOTIDE SEQUENCE [LARGE SCALE GENOMIC DNA]</scope>
    <source>
        <strain evidence="3 4">CBS 117618</strain>
    </source>
</reference>
<gene>
    <name evidence="3" type="ORF">BDV34DRAFT_189794</name>
</gene>
<dbReference type="InterPro" id="IPR003819">
    <property type="entry name" value="TauD/TfdA-like"/>
</dbReference>
<sequence>MRLASPLLSCSSLSRRIQLPAMQHIGRHFSTARSPSICARFLSISTSPRHYLPVIQRPTRRFATKAVPTVPHLVAQDLASSQHLHHVRDVHNNLKDHGILKISLSFPDDKSQYLESLIVSLSKNHGHGLPITHSASRGWFWDVRPSETSFQTENHQARSETMQEFPWHTDCSYEHAPPRFFALQVLQPDRYGGGTLSVMKIDRLSQFLSPTTKAALLEPEFQITIPPEFIKHPDQRHIVGSLFAIDTQDQGHSLMMRYRDEIVTPLSARAAAALKELKGALQDMEALSHSTLHLTAADLPERSIILLDNYRWLHARNGIKDPARHLRRVRWNAIPFANGVVSHSAEVSSTRIRGS</sequence>
<protein>
    <recommendedName>
        <fullName evidence="2">TauD/TfdA-like domain-containing protein</fullName>
    </recommendedName>
</protein>
<dbReference type="InterPro" id="IPR042098">
    <property type="entry name" value="TauD-like_sf"/>
</dbReference>
<evidence type="ECO:0000259" key="2">
    <source>
        <dbReference type="Pfam" id="PF02668"/>
    </source>
</evidence>
<dbReference type="GO" id="GO:0016491">
    <property type="term" value="F:oxidoreductase activity"/>
    <property type="evidence" value="ECO:0007669"/>
    <property type="project" value="UniProtKB-KW"/>
</dbReference>
<dbReference type="VEuPathDB" id="FungiDB:BDV34DRAFT_189794"/>
<dbReference type="Pfam" id="PF02668">
    <property type="entry name" value="TauD"/>
    <property type="match status" value="1"/>
</dbReference>
<keyword evidence="1" id="KW-0560">Oxidoreductase</keyword>
<dbReference type="AlphaFoldDB" id="A0A5N6DUV0"/>
<organism evidence="3 4">
    <name type="scientific">Aspergillus parasiticus</name>
    <dbReference type="NCBI Taxonomy" id="5067"/>
    <lineage>
        <taxon>Eukaryota</taxon>
        <taxon>Fungi</taxon>
        <taxon>Dikarya</taxon>
        <taxon>Ascomycota</taxon>
        <taxon>Pezizomycotina</taxon>
        <taxon>Eurotiomycetes</taxon>
        <taxon>Eurotiomycetidae</taxon>
        <taxon>Eurotiales</taxon>
        <taxon>Aspergillaceae</taxon>
        <taxon>Aspergillus</taxon>
        <taxon>Aspergillus subgen. Circumdati</taxon>
    </lineage>
</organism>
<evidence type="ECO:0000313" key="4">
    <source>
        <dbReference type="Proteomes" id="UP000326532"/>
    </source>
</evidence>
<name>A0A5N6DUV0_ASPPA</name>
<dbReference type="SUPFAM" id="SSF51197">
    <property type="entry name" value="Clavaminate synthase-like"/>
    <property type="match status" value="1"/>
</dbReference>
<evidence type="ECO:0000313" key="3">
    <source>
        <dbReference type="EMBL" id="KAB8208982.1"/>
    </source>
</evidence>
<feature type="domain" description="TauD/TfdA-like" evidence="2">
    <location>
        <begin position="151"/>
        <end position="329"/>
    </location>
</feature>
<accession>A0A5N6DUV0</accession>
<dbReference type="Proteomes" id="UP000326532">
    <property type="component" value="Unassembled WGS sequence"/>
</dbReference>
<dbReference type="Gene3D" id="3.60.130.10">
    <property type="entry name" value="Clavaminate synthase-like"/>
    <property type="match status" value="1"/>
</dbReference>
<keyword evidence="4" id="KW-1185">Reference proteome</keyword>
<evidence type="ECO:0000256" key="1">
    <source>
        <dbReference type="ARBA" id="ARBA00023002"/>
    </source>
</evidence>
<dbReference type="OMA" id="ANCQARS"/>
<proteinExistence type="predicted"/>
<dbReference type="EMBL" id="ML734949">
    <property type="protein sequence ID" value="KAB8208982.1"/>
    <property type="molecule type" value="Genomic_DNA"/>
</dbReference>